<organism evidence="1 2">
    <name type="scientific">Corynebacterium nasicanis</name>
    <dbReference type="NCBI Taxonomy" id="1448267"/>
    <lineage>
        <taxon>Bacteria</taxon>
        <taxon>Bacillati</taxon>
        <taxon>Actinomycetota</taxon>
        <taxon>Actinomycetes</taxon>
        <taxon>Mycobacteriales</taxon>
        <taxon>Corynebacteriaceae</taxon>
        <taxon>Corynebacterium</taxon>
    </lineage>
</organism>
<dbReference type="RefSeq" id="WP_377001048.1">
    <property type="nucleotide sequence ID" value="NZ_JBHSQE010000004.1"/>
</dbReference>
<evidence type="ECO:0008006" key="3">
    <source>
        <dbReference type="Google" id="ProtNLM"/>
    </source>
</evidence>
<accession>A0ABW1QD56</accession>
<evidence type="ECO:0000313" key="1">
    <source>
        <dbReference type="EMBL" id="MFC6146530.1"/>
    </source>
</evidence>
<keyword evidence="2" id="KW-1185">Reference proteome</keyword>
<comment type="caution">
    <text evidence="1">The sequence shown here is derived from an EMBL/GenBank/DDBJ whole genome shotgun (WGS) entry which is preliminary data.</text>
</comment>
<dbReference type="Proteomes" id="UP001596244">
    <property type="component" value="Unassembled WGS sequence"/>
</dbReference>
<evidence type="ECO:0000313" key="2">
    <source>
        <dbReference type="Proteomes" id="UP001596244"/>
    </source>
</evidence>
<protein>
    <recommendedName>
        <fullName evidence="3">DUF559 domain-containing protein</fullName>
    </recommendedName>
</protein>
<name>A0ABW1QD56_9CORY</name>
<proteinExistence type="predicted"/>
<reference evidence="2" key="1">
    <citation type="journal article" date="2019" name="Int. J. Syst. Evol. Microbiol.">
        <title>The Global Catalogue of Microorganisms (GCM) 10K type strain sequencing project: providing services to taxonomists for standard genome sequencing and annotation.</title>
        <authorList>
            <consortium name="The Broad Institute Genomics Platform"/>
            <consortium name="The Broad Institute Genome Sequencing Center for Infectious Disease"/>
            <person name="Wu L."/>
            <person name="Ma J."/>
        </authorList>
    </citation>
    <scope>NUCLEOTIDE SEQUENCE [LARGE SCALE GENOMIC DNA]</scope>
    <source>
        <strain evidence="2">CCUG 51943</strain>
    </source>
</reference>
<sequence>MKQPWKDVHHLIELRRIPLTDTDTRAHLAAGHLLRLTAEVAVPADYYRGLPPWKKAEARAAAVGLTADKAVVCGMAAARLWGIALLGIENTVDLLLPGANRPASRSSWISGSTYRSATLPEAQMTEQGGIRVTGLLRTLTDIRRYAGEREAVAALDSVRLRWPAFTEERFHAGLALMGAYPGIRAFREAVALSHPGIGSPWETKARLLLLECGEEAIISVETQVQFYDEITDKYYFVDILINGWLILEIDGRAKYLGTYGTDPETVIVDEREREKALQNLGPVVLRAGKSHMEEPPEGHCEMVLMVLRGLKTFTAPASVPRVA</sequence>
<gene>
    <name evidence="1" type="ORF">ACFPUZ_06890</name>
</gene>
<dbReference type="EMBL" id="JBHSQE010000004">
    <property type="protein sequence ID" value="MFC6146530.1"/>
    <property type="molecule type" value="Genomic_DNA"/>
</dbReference>